<comment type="caution">
    <text evidence="1">The sequence shown here is derived from an EMBL/GenBank/DDBJ whole genome shotgun (WGS) entry which is preliminary data.</text>
</comment>
<dbReference type="EMBL" id="PQVF01000011">
    <property type="protein sequence ID" value="POY35496.1"/>
    <property type="molecule type" value="Genomic_DNA"/>
</dbReference>
<dbReference type="AlphaFoldDB" id="A0A2S4ZYW3"/>
<evidence type="ECO:0000313" key="2">
    <source>
        <dbReference type="Proteomes" id="UP000236893"/>
    </source>
</evidence>
<protein>
    <submittedName>
        <fullName evidence="1">Uncharacterized protein</fullName>
    </submittedName>
</protein>
<dbReference type="Proteomes" id="UP000236893">
    <property type="component" value="Unassembled WGS sequence"/>
</dbReference>
<gene>
    <name evidence="1" type="ORF">C3K47_15670</name>
</gene>
<name>A0A2S4ZYW3_9SPHI</name>
<proteinExistence type="predicted"/>
<evidence type="ECO:0000313" key="1">
    <source>
        <dbReference type="EMBL" id="POY35496.1"/>
    </source>
</evidence>
<reference evidence="1 2" key="1">
    <citation type="submission" date="2018-01" db="EMBL/GenBank/DDBJ databases">
        <authorList>
            <person name="Gaut B.S."/>
            <person name="Morton B.R."/>
            <person name="Clegg M.T."/>
            <person name="Duvall M.R."/>
        </authorList>
    </citation>
    <scope>NUCLEOTIDE SEQUENCE [LARGE SCALE GENOMIC DNA]</scope>
    <source>
        <strain evidence="1 2">HR-AV</strain>
    </source>
</reference>
<dbReference type="RefSeq" id="WP_103790101.1">
    <property type="nucleotide sequence ID" value="NZ_PQVF01000011.1"/>
</dbReference>
<organism evidence="1 2">
    <name type="scientific">Solitalea longa</name>
    <dbReference type="NCBI Taxonomy" id="2079460"/>
    <lineage>
        <taxon>Bacteria</taxon>
        <taxon>Pseudomonadati</taxon>
        <taxon>Bacteroidota</taxon>
        <taxon>Sphingobacteriia</taxon>
        <taxon>Sphingobacteriales</taxon>
        <taxon>Sphingobacteriaceae</taxon>
        <taxon>Solitalea</taxon>
    </lineage>
</organism>
<sequence length="71" mass="8245">MKAINKNNDSIAWIQLSDKMRDAEETKYRDALELQNKVHMIMGTNDIKISIPKNSKALNSFKEKVHFRAPK</sequence>
<accession>A0A2S4ZYW3</accession>
<keyword evidence="2" id="KW-1185">Reference proteome</keyword>